<protein>
    <submittedName>
        <fullName evidence="2">Uncharacterized protein</fullName>
    </submittedName>
</protein>
<sequence>MRGGFRRGRFDKVPQPGTIGSYTEAFYPPRVYYYYTHPPTSTTTSAATVIVPSIDDGVGDSRGREVPIQGVSSAMGRRVPPILQDFIGCFVDANQCAADSRAFTILESGKEPLNILHYPYLLSANSGRENVDTSGKLPQSNEVGNRSLRIWEDALGLPNELKFYSSVNVSSEMTSSTMERLRIRPVKQKRIVKPVRRGAKVVILNPAAGESIQETRKTKRNLGDDDDDVGGVKKQPKGEDDDPEGEGEGEYDKDDDEASISFQVDDDDDGGDLDGPEGSGGEDDFF</sequence>
<evidence type="ECO:0000313" key="3">
    <source>
        <dbReference type="Proteomes" id="UP000192257"/>
    </source>
</evidence>
<feature type="compositionally biased region" description="Acidic residues" evidence="1">
    <location>
        <begin position="239"/>
        <end position="286"/>
    </location>
</feature>
<dbReference type="Proteomes" id="UP000192257">
    <property type="component" value="Unassembled WGS sequence"/>
</dbReference>
<dbReference type="EMBL" id="NBCO01000016">
    <property type="protein sequence ID" value="ORC88509.1"/>
    <property type="molecule type" value="Genomic_DNA"/>
</dbReference>
<dbReference type="AlphaFoldDB" id="A0A1X0NWD0"/>
<name>A0A1X0NWD0_9TRYP</name>
<proteinExistence type="predicted"/>
<dbReference type="GeneID" id="39985799"/>
<comment type="caution">
    <text evidence="2">The sequence shown here is derived from an EMBL/GenBank/DDBJ whole genome shotgun (WGS) entry which is preliminary data.</text>
</comment>
<gene>
    <name evidence="2" type="ORF">TM35_000161470</name>
</gene>
<dbReference type="OrthoDB" id="248510at2759"/>
<dbReference type="VEuPathDB" id="TriTrypDB:TM35_000161470"/>
<evidence type="ECO:0000256" key="1">
    <source>
        <dbReference type="SAM" id="MobiDB-lite"/>
    </source>
</evidence>
<accession>A0A1X0NWD0</accession>
<evidence type="ECO:0000313" key="2">
    <source>
        <dbReference type="EMBL" id="ORC88509.1"/>
    </source>
</evidence>
<reference evidence="2 3" key="1">
    <citation type="submission" date="2017-03" db="EMBL/GenBank/DDBJ databases">
        <title>An alternative strategy for trypanosome survival in the mammalian bloodstream revealed through genome and transcriptome analysis of the ubiquitous bovine parasite Trypanosoma (Megatrypanum) theileri.</title>
        <authorList>
            <person name="Kelly S."/>
            <person name="Ivens A."/>
            <person name="Mott A."/>
            <person name="O'Neill E."/>
            <person name="Emms D."/>
            <person name="Macleod O."/>
            <person name="Voorheis P."/>
            <person name="Matthews J."/>
            <person name="Matthews K."/>
            <person name="Carrington M."/>
        </authorList>
    </citation>
    <scope>NUCLEOTIDE SEQUENCE [LARGE SCALE GENOMIC DNA]</scope>
    <source>
        <strain evidence="2">Edinburgh</strain>
    </source>
</reference>
<keyword evidence="3" id="KW-1185">Reference proteome</keyword>
<dbReference type="RefSeq" id="XP_028882575.1">
    <property type="nucleotide sequence ID" value="XM_029026019.1"/>
</dbReference>
<organism evidence="2 3">
    <name type="scientific">Trypanosoma theileri</name>
    <dbReference type="NCBI Taxonomy" id="67003"/>
    <lineage>
        <taxon>Eukaryota</taxon>
        <taxon>Discoba</taxon>
        <taxon>Euglenozoa</taxon>
        <taxon>Kinetoplastea</taxon>
        <taxon>Metakinetoplastina</taxon>
        <taxon>Trypanosomatida</taxon>
        <taxon>Trypanosomatidae</taxon>
        <taxon>Trypanosoma</taxon>
    </lineage>
</organism>
<feature type="region of interest" description="Disordered" evidence="1">
    <location>
        <begin position="214"/>
        <end position="286"/>
    </location>
</feature>